<sequence>MIYTLHIDKEGPGLYTARVLDGRAEVAEFQAATISGAIRDCVEVGEA</sequence>
<reference evidence="1 2" key="1">
    <citation type="submission" date="2020-12" db="EMBL/GenBank/DDBJ databases">
        <title>FDA dAtabase for Regulatory Grade micrObial Sequences (FDA-ARGOS): Supporting development and validation of Infectious Disease Dx tests.</title>
        <authorList>
            <person name="Sproer C."/>
            <person name="Gronow S."/>
            <person name="Severitt S."/>
            <person name="Schroder I."/>
            <person name="Tallon L."/>
            <person name="Sadzewicz L."/>
            <person name="Zhao X."/>
            <person name="Boylan J."/>
            <person name="Ott S."/>
            <person name="Bowen H."/>
            <person name="Vavikolanu K."/>
            <person name="Mehta A."/>
            <person name="Aluvathingal J."/>
            <person name="Nadendla S."/>
            <person name="Lowell S."/>
            <person name="Myers T."/>
            <person name="Yan Y."/>
            <person name="Sichtig H."/>
        </authorList>
    </citation>
    <scope>NUCLEOTIDE SEQUENCE [LARGE SCALE GENOMIC DNA]</scope>
    <source>
        <strain evidence="1 2">FDAARGOS_909</strain>
    </source>
</reference>
<evidence type="ECO:0000313" key="2">
    <source>
        <dbReference type="Proteomes" id="UP000594778"/>
    </source>
</evidence>
<evidence type="ECO:0008006" key="3">
    <source>
        <dbReference type="Google" id="ProtNLM"/>
    </source>
</evidence>
<dbReference type="AlphaFoldDB" id="A0A7T2S9V9"/>
<name>A0A7T2S9V9_DELAC</name>
<dbReference type="Proteomes" id="UP000594778">
    <property type="component" value="Chromosome"/>
</dbReference>
<dbReference type="RefSeq" id="WP_197957520.1">
    <property type="nucleotide sequence ID" value="NZ_CP065668.1"/>
</dbReference>
<gene>
    <name evidence="1" type="ORF">I6G66_07185</name>
</gene>
<organism evidence="1 2">
    <name type="scientific">Delftia acidovorans</name>
    <name type="common">Pseudomonas acidovorans</name>
    <name type="synonym">Comamonas acidovorans</name>
    <dbReference type="NCBI Taxonomy" id="80866"/>
    <lineage>
        <taxon>Bacteria</taxon>
        <taxon>Pseudomonadati</taxon>
        <taxon>Pseudomonadota</taxon>
        <taxon>Betaproteobacteria</taxon>
        <taxon>Burkholderiales</taxon>
        <taxon>Comamonadaceae</taxon>
        <taxon>Delftia</taxon>
    </lineage>
</organism>
<evidence type="ECO:0000313" key="1">
    <source>
        <dbReference type="EMBL" id="QPS11611.1"/>
    </source>
</evidence>
<accession>A0A7T2S9V9</accession>
<protein>
    <recommendedName>
        <fullName evidence="3">Type II toxin-antitoxin system HicB family antitoxin</fullName>
    </recommendedName>
</protein>
<dbReference type="EMBL" id="CP065668">
    <property type="protein sequence ID" value="QPS11611.1"/>
    <property type="molecule type" value="Genomic_DNA"/>
</dbReference>
<proteinExistence type="predicted"/>